<reference evidence="1" key="1">
    <citation type="journal article" date="2021" name="Open Biol.">
        <title>Shared evolutionary footprints suggest mitochondrial oxidative damage underlies multiple complex I losses in fungi.</title>
        <authorList>
            <person name="Schikora-Tamarit M.A."/>
            <person name="Marcet-Houben M."/>
            <person name="Nosek J."/>
            <person name="Gabaldon T."/>
        </authorList>
    </citation>
    <scope>NUCLEOTIDE SEQUENCE</scope>
    <source>
        <strain evidence="1">CBS6341</strain>
    </source>
</reference>
<dbReference type="EMBL" id="JAEUBF010001392">
    <property type="protein sequence ID" value="KAH3667097.1"/>
    <property type="molecule type" value="Genomic_DNA"/>
</dbReference>
<evidence type="ECO:0000313" key="1">
    <source>
        <dbReference type="EMBL" id="KAH3667097.1"/>
    </source>
</evidence>
<protein>
    <submittedName>
        <fullName evidence="1">Uncharacterized protein</fullName>
    </submittedName>
</protein>
<evidence type="ECO:0000313" key="2">
    <source>
        <dbReference type="Proteomes" id="UP000769528"/>
    </source>
</evidence>
<comment type="caution">
    <text evidence="1">The sequence shown here is derived from an EMBL/GenBank/DDBJ whole genome shotgun (WGS) entry which is preliminary data.</text>
</comment>
<reference evidence="1" key="2">
    <citation type="submission" date="2021-01" db="EMBL/GenBank/DDBJ databases">
        <authorList>
            <person name="Schikora-Tamarit M.A."/>
        </authorList>
    </citation>
    <scope>NUCLEOTIDE SEQUENCE</scope>
    <source>
        <strain evidence="1">CBS6341</strain>
    </source>
</reference>
<dbReference type="Proteomes" id="UP000769528">
    <property type="component" value="Unassembled WGS sequence"/>
</dbReference>
<gene>
    <name evidence="1" type="ORF">WICMUC_005444</name>
</gene>
<keyword evidence="2" id="KW-1185">Reference proteome</keyword>
<proteinExistence type="predicted"/>
<name>A0A9P8P848_9ASCO</name>
<sequence>MVTGGTAPEALPNDTIVPFLAVDFNEISQVSFPTPSNEASTPFPLVNSKTLETISSFDELIKNSAPFNLAKFNFSSVDAVAIT</sequence>
<accession>A0A9P8P848</accession>
<dbReference type="AlphaFoldDB" id="A0A9P8P848"/>
<dbReference type="OrthoDB" id="10382114at2759"/>
<organism evidence="1 2">
    <name type="scientific">Wickerhamomyces mucosus</name>
    <dbReference type="NCBI Taxonomy" id="1378264"/>
    <lineage>
        <taxon>Eukaryota</taxon>
        <taxon>Fungi</taxon>
        <taxon>Dikarya</taxon>
        <taxon>Ascomycota</taxon>
        <taxon>Saccharomycotina</taxon>
        <taxon>Saccharomycetes</taxon>
        <taxon>Phaffomycetales</taxon>
        <taxon>Wickerhamomycetaceae</taxon>
        <taxon>Wickerhamomyces</taxon>
    </lineage>
</organism>